<keyword evidence="3" id="KW-1185">Reference proteome</keyword>
<dbReference type="EMBL" id="JAMTCJ010000001">
    <property type="protein sequence ID" value="MCP2174680.1"/>
    <property type="molecule type" value="Genomic_DNA"/>
</dbReference>
<reference evidence="2 3" key="1">
    <citation type="submission" date="2022-06" db="EMBL/GenBank/DDBJ databases">
        <title>Genomic Encyclopedia of Archaeal and Bacterial Type Strains, Phase II (KMG-II): from individual species to whole genera.</title>
        <authorList>
            <person name="Goeker M."/>
        </authorList>
    </citation>
    <scope>NUCLEOTIDE SEQUENCE [LARGE SCALE GENOMIC DNA]</scope>
    <source>
        <strain evidence="2 3">DSM 44693</strain>
    </source>
</reference>
<proteinExistence type="predicted"/>
<dbReference type="Proteomes" id="UP001206895">
    <property type="component" value="Unassembled WGS sequence"/>
</dbReference>
<gene>
    <name evidence="2" type="ORF">LX13_000487</name>
</gene>
<dbReference type="Pfam" id="PF16670">
    <property type="entry name" value="PI-PLC-C1"/>
    <property type="match status" value="1"/>
</dbReference>
<feature type="chain" id="PRO_5046506272" evidence="1">
    <location>
        <begin position="31"/>
        <end position="381"/>
    </location>
</feature>
<evidence type="ECO:0000313" key="3">
    <source>
        <dbReference type="Proteomes" id="UP001206895"/>
    </source>
</evidence>
<name>A0ABT1HAB4_9NOCA</name>
<sequence>MPAIRRRAVLLLVSALLGTGLAATTGPAVARDLPPVTDALRLNQIQFIGTHNSYHQMPATDELPTSLAGSSADGFRYQHASLTDQLGDQRIRAVELDLDPDPTGGRYRYPLVRRLAGHGPLTDPEYGRPGIKVLHSADVDYRTSCISLRRCLGEIRAFSDSHPRHTPILIQLELKSTDATARRLGGVDVPAWDRTQLTELDREIAETFRPQDLITPDSIRQPGRTVEQSVRAGGWPTLGSARGRVMFFFDNASSEPGAPSRLRAEYLRLHPGLRTAPVFTRGAVGQPDAAVTMVNDPRGPHLDEIRRLVAAGYLVRTRADEPMSTVKNDEHSRVAVALASGAQDVTTDFPVPGVASRWGDGTFVAQLPGTGVVRSNPISAR</sequence>
<comment type="caution">
    <text evidence="2">The sequence shown here is derived from an EMBL/GenBank/DDBJ whole genome shotgun (WGS) entry which is preliminary data.</text>
</comment>
<dbReference type="InterPro" id="IPR017946">
    <property type="entry name" value="PLC-like_Pdiesterase_TIM-brl"/>
</dbReference>
<accession>A0ABT1HAB4</accession>
<evidence type="ECO:0000256" key="1">
    <source>
        <dbReference type="SAM" id="SignalP"/>
    </source>
</evidence>
<feature type="signal peptide" evidence="1">
    <location>
        <begin position="1"/>
        <end position="30"/>
    </location>
</feature>
<organism evidence="2 3">
    <name type="scientific">Williamsia maris</name>
    <dbReference type="NCBI Taxonomy" id="72806"/>
    <lineage>
        <taxon>Bacteria</taxon>
        <taxon>Bacillati</taxon>
        <taxon>Actinomycetota</taxon>
        <taxon>Actinomycetes</taxon>
        <taxon>Mycobacteriales</taxon>
        <taxon>Nocardiaceae</taxon>
        <taxon>Williamsia</taxon>
    </lineage>
</organism>
<dbReference type="CDD" id="cd08589">
    <property type="entry name" value="PI-PLCc_SaPLC1_like"/>
    <property type="match status" value="1"/>
</dbReference>
<dbReference type="RefSeq" id="WP_253659712.1">
    <property type="nucleotide sequence ID" value="NZ_BAAAJQ010000001.1"/>
</dbReference>
<protein>
    <submittedName>
        <fullName evidence="2">Phosphoinositide phospholipase C, Ca2+-dependent</fullName>
    </submittedName>
</protein>
<dbReference type="SUPFAM" id="SSF51695">
    <property type="entry name" value="PLC-like phosphodiesterases"/>
    <property type="match status" value="1"/>
</dbReference>
<dbReference type="Gene3D" id="3.20.20.190">
    <property type="entry name" value="Phosphatidylinositol (PI) phosphodiesterase"/>
    <property type="match status" value="1"/>
</dbReference>
<dbReference type="InterPro" id="IPR032075">
    <property type="entry name" value="PI-PLC-C1"/>
</dbReference>
<evidence type="ECO:0000313" key="2">
    <source>
        <dbReference type="EMBL" id="MCP2174680.1"/>
    </source>
</evidence>
<keyword evidence="1" id="KW-0732">Signal</keyword>